<protein>
    <submittedName>
        <fullName evidence="1">Uncharacterized protein</fullName>
    </submittedName>
</protein>
<dbReference type="Proteomes" id="UP001443914">
    <property type="component" value="Unassembled WGS sequence"/>
</dbReference>
<name>A0AAW1HI10_SAPOF</name>
<dbReference type="AlphaFoldDB" id="A0AAW1HI10"/>
<reference evidence="1" key="1">
    <citation type="submission" date="2024-03" db="EMBL/GenBank/DDBJ databases">
        <title>WGS assembly of Saponaria officinalis var. Norfolk2.</title>
        <authorList>
            <person name="Jenkins J."/>
            <person name="Shu S."/>
            <person name="Grimwood J."/>
            <person name="Barry K."/>
            <person name="Goodstein D."/>
            <person name="Schmutz J."/>
            <person name="Leebens-Mack J."/>
            <person name="Osbourn A."/>
        </authorList>
    </citation>
    <scope>NUCLEOTIDE SEQUENCE [LARGE SCALE GENOMIC DNA]</scope>
    <source>
        <strain evidence="1">JIC</strain>
    </source>
</reference>
<proteinExistence type="predicted"/>
<keyword evidence="2" id="KW-1185">Reference proteome</keyword>
<dbReference type="EMBL" id="JBDFQZ010000011">
    <property type="protein sequence ID" value="KAK9675937.1"/>
    <property type="molecule type" value="Genomic_DNA"/>
</dbReference>
<organism evidence="1 2">
    <name type="scientific">Saponaria officinalis</name>
    <name type="common">Common soapwort</name>
    <name type="synonym">Lychnis saponaria</name>
    <dbReference type="NCBI Taxonomy" id="3572"/>
    <lineage>
        <taxon>Eukaryota</taxon>
        <taxon>Viridiplantae</taxon>
        <taxon>Streptophyta</taxon>
        <taxon>Embryophyta</taxon>
        <taxon>Tracheophyta</taxon>
        <taxon>Spermatophyta</taxon>
        <taxon>Magnoliopsida</taxon>
        <taxon>eudicotyledons</taxon>
        <taxon>Gunneridae</taxon>
        <taxon>Pentapetalae</taxon>
        <taxon>Caryophyllales</taxon>
        <taxon>Caryophyllaceae</taxon>
        <taxon>Caryophylleae</taxon>
        <taxon>Saponaria</taxon>
    </lineage>
</organism>
<gene>
    <name evidence="1" type="ORF">RND81_11G042700</name>
</gene>
<sequence length="136" mass="16040">MYNSYEKECCSRIIYDNTWSIPQFHTSIDHHPQPWKPPLQSSNTTLTTTTTNQPKTAQITSNTMLNNSPKSEKMWVVDLNKRICEIKFRLIHHPKSLQKQSKDRKIDINLRDKMWLAKKSESNIAHCIAWCYATKY</sequence>
<accession>A0AAW1HI10</accession>
<evidence type="ECO:0000313" key="1">
    <source>
        <dbReference type="EMBL" id="KAK9675937.1"/>
    </source>
</evidence>
<evidence type="ECO:0000313" key="2">
    <source>
        <dbReference type="Proteomes" id="UP001443914"/>
    </source>
</evidence>
<comment type="caution">
    <text evidence="1">The sequence shown here is derived from an EMBL/GenBank/DDBJ whole genome shotgun (WGS) entry which is preliminary data.</text>
</comment>